<protein>
    <submittedName>
        <fullName evidence="1">Uncharacterized protein</fullName>
    </submittedName>
</protein>
<reference evidence="1" key="1">
    <citation type="journal article" date="2015" name="Nature">
        <title>Complex archaea that bridge the gap between prokaryotes and eukaryotes.</title>
        <authorList>
            <person name="Spang A."/>
            <person name="Saw J.H."/>
            <person name="Jorgensen S.L."/>
            <person name="Zaremba-Niedzwiedzka K."/>
            <person name="Martijn J."/>
            <person name="Lind A.E."/>
            <person name="van Eijk R."/>
            <person name="Schleper C."/>
            <person name="Guy L."/>
            <person name="Ettema T.J."/>
        </authorList>
    </citation>
    <scope>NUCLEOTIDE SEQUENCE</scope>
</reference>
<gene>
    <name evidence="1" type="ORF">LCGC14_1263920</name>
</gene>
<proteinExistence type="predicted"/>
<organism evidence="1">
    <name type="scientific">marine sediment metagenome</name>
    <dbReference type="NCBI Taxonomy" id="412755"/>
    <lineage>
        <taxon>unclassified sequences</taxon>
        <taxon>metagenomes</taxon>
        <taxon>ecological metagenomes</taxon>
    </lineage>
</organism>
<name>A0A0F9L2B0_9ZZZZ</name>
<evidence type="ECO:0000313" key="1">
    <source>
        <dbReference type="EMBL" id="KKM87933.1"/>
    </source>
</evidence>
<dbReference type="EMBL" id="LAZR01007030">
    <property type="protein sequence ID" value="KKM87933.1"/>
    <property type="molecule type" value="Genomic_DNA"/>
</dbReference>
<dbReference type="AlphaFoldDB" id="A0A0F9L2B0"/>
<accession>A0A0F9L2B0</accession>
<sequence>MLDNEKRCDKCQFWDQSEENPNIGECRVNAPMPYTSLVGETLEIHAMWPAPEAHEYCFQFVKKQEEVQKEKFSETKLIEWMDNYSPISEDYLIDIYPNENGFGISGKISLKPGEPDMGRNDLILEYLQRFFAPEDIDVSFS</sequence>
<comment type="caution">
    <text evidence="1">The sequence shown here is derived from an EMBL/GenBank/DDBJ whole genome shotgun (WGS) entry which is preliminary data.</text>
</comment>